<feature type="non-terminal residue" evidence="2">
    <location>
        <position position="637"/>
    </location>
</feature>
<proteinExistence type="predicted"/>
<feature type="region of interest" description="Disordered" evidence="1">
    <location>
        <begin position="343"/>
        <end position="370"/>
    </location>
</feature>
<gene>
    <name evidence="2" type="ORF">FOZ63_032985</name>
</gene>
<feature type="region of interest" description="Disordered" evidence="1">
    <location>
        <begin position="102"/>
        <end position="236"/>
    </location>
</feature>
<protein>
    <submittedName>
        <fullName evidence="2">Uncharacterized protein</fullName>
    </submittedName>
</protein>
<dbReference type="EMBL" id="JABANO010010743">
    <property type="protein sequence ID" value="KAF4744612.1"/>
    <property type="molecule type" value="Genomic_DNA"/>
</dbReference>
<keyword evidence="3" id="KW-1185">Reference proteome</keyword>
<name>A0A7J6TIV9_PEROL</name>
<organism evidence="2 3">
    <name type="scientific">Perkinsus olseni</name>
    <name type="common">Perkinsus atlanticus</name>
    <dbReference type="NCBI Taxonomy" id="32597"/>
    <lineage>
        <taxon>Eukaryota</taxon>
        <taxon>Sar</taxon>
        <taxon>Alveolata</taxon>
        <taxon>Perkinsozoa</taxon>
        <taxon>Perkinsea</taxon>
        <taxon>Perkinsida</taxon>
        <taxon>Perkinsidae</taxon>
        <taxon>Perkinsus</taxon>
    </lineage>
</organism>
<evidence type="ECO:0000313" key="2">
    <source>
        <dbReference type="EMBL" id="KAF4744612.1"/>
    </source>
</evidence>
<evidence type="ECO:0000256" key="1">
    <source>
        <dbReference type="SAM" id="MobiDB-lite"/>
    </source>
</evidence>
<feature type="compositionally biased region" description="Basic and acidic residues" evidence="1">
    <location>
        <begin position="150"/>
        <end position="173"/>
    </location>
</feature>
<reference evidence="2 3" key="1">
    <citation type="submission" date="2020-04" db="EMBL/GenBank/DDBJ databases">
        <title>Perkinsus olseni comparative genomics.</title>
        <authorList>
            <person name="Bogema D.R."/>
        </authorList>
    </citation>
    <scope>NUCLEOTIDE SEQUENCE [LARGE SCALE GENOMIC DNA]</scope>
    <source>
        <strain evidence="2 3">ATCC PRA-207</strain>
    </source>
</reference>
<feature type="compositionally biased region" description="Basic and acidic residues" evidence="1">
    <location>
        <begin position="204"/>
        <end position="218"/>
    </location>
</feature>
<dbReference type="AlphaFoldDB" id="A0A7J6TIV9"/>
<sequence>MSFRTFVPSEEYLLSLQTGLSRPEDDGLKAPPSSRLDSTQSTSSTSQAVSSWSNASIFRSSTSRDRLETLPELSPVYDRRQPVVSGRVGRRLGEMTSVYGKEERADRVYSSGREGRAEGGNRRQKRSEIIRLLKEVDADKKPAVGRGSLKGKEDRGSLKGKEGGGSLKGKEGRGSLQGKEGGGFSLLRDASEGGHRRKPVSDAAEGRGRVRRLDESLEAHGPTRSYSFDGPPVASTAGASQILSAALKRSLTTALEAAEVSAVTASNAAMKVEGPQHSSAPSAIMAARGSDEEVVLEGLREAVVATSPSEGGDSPQGSAALPDSSDGAEDPARLGAFVDAITGTLPPSSRVSSAPKEDAESRPLVRRRSLLEDPTLGRMISNAVTVAKGTAAWPPSRDLRRSSSGGLRSAARAEARRAKWREQAEEGLWSMYQEEVLKQRHGALRKSRSLETRSINRSEGVTAEMQPPCPVTPLRTIALPFRASVLGLAMTLLARASLDVLAFSSLVQCSVKIPIQRAENLIANYLRADGYPQFPIVDTGTPHTVFVWKEWYEKEYSPKKCVDLLTKCYHSFPGEVYRTDRNRTVSFVTEGKMKVFDHRGTIGIGDDEFDMTFGLICDKDRHGPDDEPHSLLGLAMR</sequence>
<feature type="region of interest" description="Disordered" evidence="1">
    <location>
        <begin position="306"/>
        <end position="331"/>
    </location>
</feature>
<evidence type="ECO:0000313" key="3">
    <source>
        <dbReference type="Proteomes" id="UP000553632"/>
    </source>
</evidence>
<accession>A0A7J6TIV9</accession>
<feature type="compositionally biased region" description="Low complexity" evidence="1">
    <location>
        <begin position="33"/>
        <end position="55"/>
    </location>
</feature>
<feature type="region of interest" description="Disordered" evidence="1">
    <location>
        <begin position="17"/>
        <end position="55"/>
    </location>
</feature>
<dbReference type="Proteomes" id="UP000553632">
    <property type="component" value="Unassembled WGS sequence"/>
</dbReference>
<comment type="caution">
    <text evidence="2">The sequence shown here is derived from an EMBL/GenBank/DDBJ whole genome shotgun (WGS) entry which is preliminary data.</text>
</comment>
<feature type="compositionally biased region" description="Basic and acidic residues" evidence="1">
    <location>
        <begin position="102"/>
        <end position="142"/>
    </location>
</feature>